<dbReference type="Gene3D" id="3.40.50.2300">
    <property type="match status" value="1"/>
</dbReference>
<dbReference type="RefSeq" id="WP_132320263.1">
    <property type="nucleotide sequence ID" value="NZ_FWZT01000011.1"/>
</dbReference>
<accession>A0A1Y6C5W4</accession>
<dbReference type="SUPFAM" id="SSF52172">
    <property type="entry name" value="CheY-like"/>
    <property type="match status" value="1"/>
</dbReference>
<feature type="modified residue" description="4-aspartylphosphate" evidence="1">
    <location>
        <position position="64"/>
    </location>
</feature>
<evidence type="ECO:0000256" key="1">
    <source>
        <dbReference type="PROSITE-ProRule" id="PRU00169"/>
    </source>
</evidence>
<dbReference type="InterPro" id="IPR011006">
    <property type="entry name" value="CheY-like_superfamily"/>
</dbReference>
<organism evidence="3 4">
    <name type="scientific">Pseudobacteriovorax antillogorgiicola</name>
    <dbReference type="NCBI Taxonomy" id="1513793"/>
    <lineage>
        <taxon>Bacteria</taxon>
        <taxon>Pseudomonadati</taxon>
        <taxon>Bdellovibrionota</taxon>
        <taxon>Oligoflexia</taxon>
        <taxon>Oligoflexales</taxon>
        <taxon>Pseudobacteriovoracaceae</taxon>
        <taxon>Pseudobacteriovorax</taxon>
    </lineage>
</organism>
<dbReference type="EMBL" id="FWZT01000011">
    <property type="protein sequence ID" value="SMF36228.1"/>
    <property type="molecule type" value="Genomic_DNA"/>
</dbReference>
<dbReference type="STRING" id="1513793.SAMN06296036_11113"/>
<keyword evidence="4" id="KW-1185">Reference proteome</keyword>
<dbReference type="InterPro" id="IPR001789">
    <property type="entry name" value="Sig_transdc_resp-reg_receiver"/>
</dbReference>
<dbReference type="AlphaFoldDB" id="A0A1Y6C5W4"/>
<protein>
    <submittedName>
        <fullName evidence="3">CheY chemotaxis protein or a CheY-like REC (Receiver) domain</fullName>
    </submittedName>
</protein>
<dbReference type="Proteomes" id="UP000192907">
    <property type="component" value="Unassembled WGS sequence"/>
</dbReference>
<dbReference type="OrthoDB" id="5312327at2"/>
<sequence>MSQESQVNHPEGSPKIILVDDDPMFGAMMLKQAEKTGISLDYYDSLSSLGFISQLAEYDIIMVDYQMDHINGIEIAAYMPSFFDDKTVILVSATAIEEQLEALPEYITAFIHKDHGHQALLEESLKVFADVHRKAS</sequence>
<evidence type="ECO:0000259" key="2">
    <source>
        <dbReference type="PROSITE" id="PS50110"/>
    </source>
</evidence>
<reference evidence="4" key="1">
    <citation type="submission" date="2017-04" db="EMBL/GenBank/DDBJ databases">
        <authorList>
            <person name="Varghese N."/>
            <person name="Submissions S."/>
        </authorList>
    </citation>
    <scope>NUCLEOTIDE SEQUENCE [LARGE SCALE GENOMIC DNA]</scope>
    <source>
        <strain evidence="4">RKEM611</strain>
    </source>
</reference>
<feature type="domain" description="Response regulatory" evidence="2">
    <location>
        <begin position="15"/>
        <end position="128"/>
    </location>
</feature>
<evidence type="ECO:0000313" key="4">
    <source>
        <dbReference type="Proteomes" id="UP000192907"/>
    </source>
</evidence>
<evidence type="ECO:0000313" key="3">
    <source>
        <dbReference type="EMBL" id="SMF36228.1"/>
    </source>
</evidence>
<dbReference type="Pfam" id="PF00072">
    <property type="entry name" value="Response_reg"/>
    <property type="match status" value="1"/>
</dbReference>
<name>A0A1Y6C5W4_9BACT</name>
<dbReference type="CDD" id="cd00156">
    <property type="entry name" value="REC"/>
    <property type="match status" value="1"/>
</dbReference>
<gene>
    <name evidence="3" type="ORF">SAMN06296036_11113</name>
</gene>
<keyword evidence="1" id="KW-0597">Phosphoprotein</keyword>
<dbReference type="PROSITE" id="PS50110">
    <property type="entry name" value="RESPONSE_REGULATORY"/>
    <property type="match status" value="1"/>
</dbReference>
<dbReference type="SMART" id="SM00448">
    <property type="entry name" value="REC"/>
    <property type="match status" value="1"/>
</dbReference>
<proteinExistence type="predicted"/>
<dbReference type="GO" id="GO:0000160">
    <property type="term" value="P:phosphorelay signal transduction system"/>
    <property type="evidence" value="ECO:0007669"/>
    <property type="project" value="InterPro"/>
</dbReference>